<evidence type="ECO:0000313" key="1">
    <source>
        <dbReference type="EMBL" id="UFW87065.1"/>
    </source>
</evidence>
<gene>
    <name evidence="1" type="ORF">BjapCC829_00215</name>
</gene>
<reference evidence="1" key="1">
    <citation type="submission" date="2021-11" db="EMBL/GenBank/DDBJ databases">
        <title>Australian commercial rhizobial inoculants.</title>
        <authorList>
            <person name="Kohlmeier M.G."/>
            <person name="O'Hara G.W."/>
            <person name="Colombi E."/>
            <person name="Ramsay J.P."/>
            <person name="Terpolilli J."/>
        </authorList>
    </citation>
    <scope>NUCLEOTIDE SEQUENCE</scope>
    <source>
        <strain evidence="1">CC829</strain>
    </source>
</reference>
<keyword evidence="2" id="KW-1185">Reference proteome</keyword>
<proteinExistence type="predicted"/>
<name>A0ABY3QMT4_9BRAD</name>
<sequence length="135" mass="15075">MDEQHNIALIGGSNDERAVITEYEIDPVVCKLTCTYRGKMIEAEAPDFFEALCLIRRQLEREGLIPFCYGASLNVYPSAMARDMGAGLKAYRMKKGVHARMADLVEIFDTGPDVTPASVDAQEEFFPEWLAAPRV</sequence>
<protein>
    <submittedName>
        <fullName evidence="1">Uncharacterized protein</fullName>
    </submittedName>
</protein>
<accession>A0ABY3QMT4</accession>
<dbReference type="Proteomes" id="UP001430990">
    <property type="component" value="Chromosome"/>
</dbReference>
<organism evidence="1 2">
    <name type="scientific">Bradyrhizobium barranii</name>
    <dbReference type="NCBI Taxonomy" id="2992140"/>
    <lineage>
        <taxon>Bacteria</taxon>
        <taxon>Pseudomonadati</taxon>
        <taxon>Pseudomonadota</taxon>
        <taxon>Alphaproteobacteria</taxon>
        <taxon>Hyphomicrobiales</taxon>
        <taxon>Nitrobacteraceae</taxon>
        <taxon>Bradyrhizobium</taxon>
    </lineage>
</organism>
<dbReference type="EMBL" id="CP088100">
    <property type="protein sequence ID" value="UFW87065.1"/>
    <property type="molecule type" value="Genomic_DNA"/>
</dbReference>
<dbReference type="RefSeq" id="WP_063980129.1">
    <property type="nucleotide sequence ID" value="NZ_CP088100.1"/>
</dbReference>
<evidence type="ECO:0000313" key="2">
    <source>
        <dbReference type="Proteomes" id="UP001430990"/>
    </source>
</evidence>